<evidence type="ECO:0000256" key="7">
    <source>
        <dbReference type="ARBA" id="ARBA00023136"/>
    </source>
</evidence>
<keyword evidence="5 8" id="KW-0812">Transmembrane</keyword>
<dbReference type="InterPro" id="IPR002781">
    <property type="entry name" value="TM_pro_TauE-like"/>
</dbReference>
<keyword evidence="7 8" id="KW-0472">Membrane</keyword>
<evidence type="ECO:0000256" key="8">
    <source>
        <dbReference type="RuleBase" id="RU363041"/>
    </source>
</evidence>
<dbReference type="Proteomes" id="UP001429580">
    <property type="component" value="Unassembled WGS sequence"/>
</dbReference>
<evidence type="ECO:0000256" key="4">
    <source>
        <dbReference type="ARBA" id="ARBA00022475"/>
    </source>
</evidence>
<gene>
    <name evidence="9" type="ORF">FHS82_000397</name>
</gene>
<evidence type="ECO:0000313" key="9">
    <source>
        <dbReference type="EMBL" id="NIJ56584.1"/>
    </source>
</evidence>
<comment type="similarity">
    <text evidence="2 8">Belongs to the 4-toluene sulfonate uptake permease (TSUP) (TC 2.A.102) family.</text>
</comment>
<keyword evidence="4 8" id="KW-1003">Cell membrane</keyword>
<dbReference type="Pfam" id="PF01925">
    <property type="entry name" value="TauE"/>
    <property type="match status" value="1"/>
</dbReference>
<comment type="subcellular location">
    <subcellularLocation>
        <location evidence="1 8">Cell membrane</location>
        <topology evidence="1 8">Multi-pass membrane protein</topology>
    </subcellularLocation>
</comment>
<accession>A0ABX0UUF2</accession>
<comment type="caution">
    <text evidence="9">The sequence shown here is derived from an EMBL/GenBank/DDBJ whole genome shotgun (WGS) entry which is preliminary data.</text>
</comment>
<organism evidence="9 10">
    <name type="scientific">Pseudochelatococcus lubricantis</name>
    <dbReference type="NCBI Taxonomy" id="1538102"/>
    <lineage>
        <taxon>Bacteria</taxon>
        <taxon>Pseudomonadati</taxon>
        <taxon>Pseudomonadota</taxon>
        <taxon>Alphaproteobacteria</taxon>
        <taxon>Hyphomicrobiales</taxon>
        <taxon>Chelatococcaceae</taxon>
        <taxon>Pseudochelatococcus</taxon>
    </lineage>
</organism>
<evidence type="ECO:0000256" key="5">
    <source>
        <dbReference type="ARBA" id="ARBA00022692"/>
    </source>
</evidence>
<evidence type="ECO:0000313" key="10">
    <source>
        <dbReference type="Proteomes" id="UP001429580"/>
    </source>
</evidence>
<reference evidence="9 10" key="1">
    <citation type="submission" date="2020-03" db="EMBL/GenBank/DDBJ databases">
        <title>Genomic Encyclopedia of Type Strains, Phase IV (KMG-IV): sequencing the most valuable type-strain genomes for metagenomic binning, comparative biology and taxonomic classification.</title>
        <authorList>
            <person name="Goeker M."/>
        </authorList>
    </citation>
    <scope>NUCLEOTIDE SEQUENCE [LARGE SCALE GENOMIC DNA]</scope>
    <source>
        <strain evidence="9 10">DSM 103870</strain>
    </source>
</reference>
<sequence length="265" mass="26848">MVAVLAAVGVVAGFIDAIAGGGGLLTVPALLSAGLDPVAALATNKLQSSFGSFSAALTFARAGKMNWREAAPMAGASFAGAVAGASLIKAMPANLLAGIMPLLLIAVAIYFMASPRVSAEEGRARVSPRTFTFTVALGVGFYDGCFGPGTGSFFMIGFVSLLGLSIMRAVAHTKLLNFASNIGALLFFAFTGGIHLIIGVAMGLGQYAGARLGARMALRNGARIIRPLLVTVSCAMAARLLLDPANPLRNAVMSAIGTLFAAPSP</sequence>
<evidence type="ECO:0000256" key="2">
    <source>
        <dbReference type="ARBA" id="ARBA00009142"/>
    </source>
</evidence>
<dbReference type="EMBL" id="JAASQI010000001">
    <property type="protein sequence ID" value="NIJ56584.1"/>
    <property type="molecule type" value="Genomic_DNA"/>
</dbReference>
<evidence type="ECO:0000256" key="3">
    <source>
        <dbReference type="ARBA" id="ARBA00022448"/>
    </source>
</evidence>
<dbReference type="PANTHER" id="PTHR30269">
    <property type="entry name" value="TRANSMEMBRANE PROTEIN YFCA"/>
    <property type="match status" value="1"/>
</dbReference>
<feature type="transmembrane region" description="Helical" evidence="8">
    <location>
        <begin position="224"/>
        <end position="242"/>
    </location>
</feature>
<dbReference type="RefSeq" id="WP_166948171.1">
    <property type="nucleotide sequence ID" value="NZ_JAASQI010000001.1"/>
</dbReference>
<dbReference type="PANTHER" id="PTHR30269:SF0">
    <property type="entry name" value="MEMBRANE TRANSPORTER PROTEIN YFCA-RELATED"/>
    <property type="match status" value="1"/>
</dbReference>
<keyword evidence="6 8" id="KW-1133">Transmembrane helix</keyword>
<name>A0ABX0UUF2_9HYPH</name>
<keyword evidence="3" id="KW-0813">Transport</keyword>
<feature type="transmembrane region" description="Helical" evidence="8">
    <location>
        <begin position="95"/>
        <end position="113"/>
    </location>
</feature>
<feature type="transmembrane region" description="Helical" evidence="8">
    <location>
        <begin position="182"/>
        <end position="204"/>
    </location>
</feature>
<proteinExistence type="inferred from homology"/>
<evidence type="ECO:0000256" key="6">
    <source>
        <dbReference type="ARBA" id="ARBA00022989"/>
    </source>
</evidence>
<protein>
    <recommendedName>
        <fullName evidence="8">Probable membrane transporter protein</fullName>
    </recommendedName>
</protein>
<feature type="transmembrane region" description="Helical" evidence="8">
    <location>
        <begin position="151"/>
        <end position="170"/>
    </location>
</feature>
<keyword evidence="10" id="KW-1185">Reference proteome</keyword>
<dbReference type="InterPro" id="IPR052017">
    <property type="entry name" value="TSUP"/>
</dbReference>
<evidence type="ECO:0000256" key="1">
    <source>
        <dbReference type="ARBA" id="ARBA00004651"/>
    </source>
</evidence>